<feature type="region of interest" description="Disordered" evidence="1">
    <location>
        <begin position="28"/>
        <end position="47"/>
    </location>
</feature>
<dbReference type="AlphaFoldDB" id="A0A4R2BJI0"/>
<evidence type="ECO:0000313" key="3">
    <source>
        <dbReference type="EMBL" id="TCN27347.1"/>
    </source>
</evidence>
<comment type="caution">
    <text evidence="3">The sequence shown here is derived from an EMBL/GenBank/DDBJ whole genome shotgun (WGS) entry which is preliminary data.</text>
</comment>
<feature type="compositionally biased region" description="Gly residues" evidence="1">
    <location>
        <begin position="127"/>
        <end position="138"/>
    </location>
</feature>
<dbReference type="PROSITE" id="PS51257">
    <property type="entry name" value="PROKAR_LIPOPROTEIN"/>
    <property type="match status" value="1"/>
</dbReference>
<dbReference type="Proteomes" id="UP000295689">
    <property type="component" value="Unassembled WGS sequence"/>
</dbReference>
<accession>A0A4R2BJI0</accession>
<reference evidence="3 4" key="1">
    <citation type="journal article" date="2015" name="Stand. Genomic Sci.">
        <title>Genomic Encyclopedia of Bacterial and Archaeal Type Strains, Phase III: the genomes of soil and plant-associated and newly described type strains.</title>
        <authorList>
            <person name="Whitman W.B."/>
            <person name="Woyke T."/>
            <person name="Klenk H.P."/>
            <person name="Zhou Y."/>
            <person name="Lilburn T.G."/>
            <person name="Beck B.J."/>
            <person name="De Vos P."/>
            <person name="Vandamme P."/>
            <person name="Eisen J.A."/>
            <person name="Garrity G."/>
            <person name="Hugenholtz P."/>
            <person name="Kyrpides N.C."/>
        </authorList>
    </citation>
    <scope>NUCLEOTIDE SEQUENCE [LARGE SCALE GENOMIC DNA]</scope>
    <source>
        <strain evidence="3 4">CV53</strain>
    </source>
</reference>
<evidence type="ECO:0000256" key="2">
    <source>
        <dbReference type="SAM" id="SignalP"/>
    </source>
</evidence>
<evidence type="ECO:0008006" key="5">
    <source>
        <dbReference type="Google" id="ProtNLM"/>
    </source>
</evidence>
<feature type="signal peptide" evidence="2">
    <location>
        <begin position="1"/>
        <end position="27"/>
    </location>
</feature>
<feature type="chain" id="PRO_5020609323" description="Aminotransferase yhxA" evidence="2">
    <location>
        <begin position="28"/>
        <end position="138"/>
    </location>
</feature>
<gene>
    <name evidence="3" type="ORF">EV146_102297</name>
</gene>
<protein>
    <recommendedName>
        <fullName evidence="5">Aminotransferase yhxA</fullName>
    </recommendedName>
</protein>
<sequence>MKKTQRVMAGISSAALMLGLAGCGSSAQEQYAEESDLPPVPDDQSCSEWEWDIDDGVWECEDSSSGHYGHYYYGGRYYSSKPMLNKSQDYMNYKNSASFKGSSSSVSSTSNVTSGSGSDAPSVKGSTGFGSGSKSYGG</sequence>
<keyword evidence="4" id="KW-1185">Reference proteome</keyword>
<dbReference type="RefSeq" id="WP_241993796.1">
    <property type="nucleotide sequence ID" value="NZ_JABUHM010000001.1"/>
</dbReference>
<feature type="region of interest" description="Disordered" evidence="1">
    <location>
        <begin position="98"/>
        <end position="138"/>
    </location>
</feature>
<feature type="compositionally biased region" description="Low complexity" evidence="1">
    <location>
        <begin position="98"/>
        <end position="126"/>
    </location>
</feature>
<evidence type="ECO:0000313" key="4">
    <source>
        <dbReference type="Proteomes" id="UP000295689"/>
    </source>
</evidence>
<evidence type="ECO:0000256" key="1">
    <source>
        <dbReference type="SAM" id="MobiDB-lite"/>
    </source>
</evidence>
<keyword evidence="2" id="KW-0732">Signal</keyword>
<name>A0A4R2BJI0_9BACI</name>
<organism evidence="3 4">
    <name type="scientific">Mesobacillus foraminis</name>
    <dbReference type="NCBI Taxonomy" id="279826"/>
    <lineage>
        <taxon>Bacteria</taxon>
        <taxon>Bacillati</taxon>
        <taxon>Bacillota</taxon>
        <taxon>Bacilli</taxon>
        <taxon>Bacillales</taxon>
        <taxon>Bacillaceae</taxon>
        <taxon>Mesobacillus</taxon>
    </lineage>
</organism>
<proteinExistence type="predicted"/>
<dbReference type="EMBL" id="SLVV01000002">
    <property type="protein sequence ID" value="TCN27347.1"/>
    <property type="molecule type" value="Genomic_DNA"/>
</dbReference>